<dbReference type="AlphaFoldDB" id="A0A5J9VSD4"/>
<organism evidence="3 4">
    <name type="scientific">Eragrostis curvula</name>
    <name type="common">weeping love grass</name>
    <dbReference type="NCBI Taxonomy" id="38414"/>
    <lineage>
        <taxon>Eukaryota</taxon>
        <taxon>Viridiplantae</taxon>
        <taxon>Streptophyta</taxon>
        <taxon>Embryophyta</taxon>
        <taxon>Tracheophyta</taxon>
        <taxon>Spermatophyta</taxon>
        <taxon>Magnoliopsida</taxon>
        <taxon>Liliopsida</taxon>
        <taxon>Poales</taxon>
        <taxon>Poaceae</taxon>
        <taxon>PACMAD clade</taxon>
        <taxon>Chloridoideae</taxon>
        <taxon>Eragrostideae</taxon>
        <taxon>Eragrostidinae</taxon>
        <taxon>Eragrostis</taxon>
    </lineage>
</organism>
<feature type="region of interest" description="Disordered" evidence="1">
    <location>
        <begin position="1"/>
        <end position="26"/>
    </location>
</feature>
<evidence type="ECO:0000259" key="2">
    <source>
        <dbReference type="Pfam" id="PF03478"/>
    </source>
</evidence>
<reference evidence="3 4" key="1">
    <citation type="journal article" date="2019" name="Sci. Rep.">
        <title>A high-quality genome of Eragrostis curvula grass provides insights into Poaceae evolution and supports new strategies to enhance forage quality.</title>
        <authorList>
            <person name="Carballo J."/>
            <person name="Santos B.A.C.M."/>
            <person name="Zappacosta D."/>
            <person name="Garbus I."/>
            <person name="Selva J.P."/>
            <person name="Gallo C.A."/>
            <person name="Diaz A."/>
            <person name="Albertini E."/>
            <person name="Caccamo M."/>
            <person name="Echenique V."/>
        </authorList>
    </citation>
    <scope>NUCLEOTIDE SEQUENCE [LARGE SCALE GENOMIC DNA]</scope>
    <source>
        <strain evidence="4">cv. Victoria</strain>
        <tissue evidence="3">Leaf</tissue>
    </source>
</reference>
<dbReference type="PANTHER" id="PTHR33165:SF63">
    <property type="entry name" value="OS03G0792300 PROTEIN"/>
    <property type="match status" value="1"/>
</dbReference>
<evidence type="ECO:0000313" key="3">
    <source>
        <dbReference type="EMBL" id="TVU38324.1"/>
    </source>
</evidence>
<dbReference type="EMBL" id="RWGY01000007">
    <property type="protein sequence ID" value="TVU38324.1"/>
    <property type="molecule type" value="Genomic_DNA"/>
</dbReference>
<comment type="caution">
    <text evidence="3">The sequence shown here is derived from an EMBL/GenBank/DDBJ whole genome shotgun (WGS) entry which is preliminary data.</text>
</comment>
<dbReference type="Proteomes" id="UP000324897">
    <property type="component" value="Chromosome 4"/>
</dbReference>
<name>A0A5J9VSD4_9POAL</name>
<evidence type="ECO:0000313" key="4">
    <source>
        <dbReference type="Proteomes" id="UP000324897"/>
    </source>
</evidence>
<keyword evidence="4" id="KW-1185">Reference proteome</keyword>
<feature type="domain" description="KIB1-4 beta-propeller" evidence="2">
    <location>
        <begin position="119"/>
        <end position="366"/>
    </location>
</feature>
<evidence type="ECO:0000256" key="1">
    <source>
        <dbReference type="SAM" id="MobiDB-lite"/>
    </source>
</evidence>
<dbReference type="InterPro" id="IPR005174">
    <property type="entry name" value="KIB1-4_b-propeller"/>
</dbReference>
<proteinExistence type="predicted"/>
<dbReference type="PANTHER" id="PTHR33165">
    <property type="entry name" value="F-BOX DOMAIN CONTAINING PROTEIN-LIKE-RELATED"/>
    <property type="match status" value="1"/>
</dbReference>
<sequence>MASSRAKRARPELANPQAALSGSSPLHSDWRDWASLTAGPAALIAERALSNDVADYVRFRTVCTAWRALCPDPRAQEISDRRFHPRQWIMLPSNFNVDRRRCFVNVSTGEKIHVGILDLRRYYFRGPTAEGFLVLCQKSTHVVQLLNPITGQVTDLPCANTLLDPDPDPVTTDQLRSLDFCSAGVTNDNTVALLYDFHKFAIAKPGQEAWRRLDVGQHRIMAALPFAGRMYCVTEKKILVVDEDNTSASPRLVVVADFKLEREFSLLYDRMHPVFDERGGLVLVHRTHRFIENRFTEKFTAYRARLDAGIMEPIRGLGGQALFICSSHPAGPSQSVPAKFSSSIKPDTIYLCRKYSDVNQVDIVAFDPSAGTFVETEFDKKDIVKFLIAYVVTS</sequence>
<dbReference type="Gramene" id="TVU38324">
    <property type="protein sequence ID" value="TVU38324"/>
    <property type="gene ID" value="EJB05_11687"/>
</dbReference>
<gene>
    <name evidence="3" type="ORF">EJB05_11687</name>
</gene>
<accession>A0A5J9VSD4</accession>
<feature type="non-terminal residue" evidence="3">
    <location>
        <position position="1"/>
    </location>
</feature>
<dbReference type="OrthoDB" id="620922at2759"/>
<protein>
    <recommendedName>
        <fullName evidence="2">KIB1-4 beta-propeller domain-containing protein</fullName>
    </recommendedName>
</protein>
<dbReference type="Pfam" id="PF03478">
    <property type="entry name" value="Beta-prop_KIB1-4"/>
    <property type="match status" value="1"/>
</dbReference>